<dbReference type="EMBL" id="SNZH01000002">
    <property type="protein sequence ID" value="TDR47511.1"/>
    <property type="molecule type" value="Genomic_DNA"/>
</dbReference>
<feature type="transmembrane region" description="Helical" evidence="1">
    <location>
        <begin position="266"/>
        <end position="289"/>
    </location>
</feature>
<keyword evidence="1" id="KW-0472">Membrane</keyword>
<evidence type="ECO:0000313" key="2">
    <source>
        <dbReference type="EMBL" id="TDR47511.1"/>
    </source>
</evidence>
<sequence length="555" mass="60150">MTEAVTPVAHACAVHLGIAAARDLFPGIADAQRRAKFAAELTRQVTDKLRQLHTHPRLPLHAGHFLVGVTQLSSAGEGIMADACDAAAIALRVFLPQPRDALLAARSSRPPYADDFSPAQREHLLCRLQRAGVWQEKVASVAPERAARFAQTSAEVLALADIAVILQPKHRDGLAKPGGVNAFAGQALRSAKPVYALTFWIDEKQQLHLYDELRYPRDKTWIAPCLPAVLPAPELALDDMAQRVAAECAARAQHCREQATRASAAVVRNCLGLAALGLLALLLVCLYRNTIPPSMSWLLLAPCLLLLPGGLLLWRASGGAAATPARLRQRWTDLQLAAEIAHSTRLFAPGASTDDTADSAFAGQAHDFAFLFALALPADQRVLAQTLTVAHLRRMRGIGQADWQVLCDRYRHERLDQPVSGQRAVFAEKLAQVQQHIRAIGLQSAGLAVFAVAVLLVALAVPATAVHPVGVIALVVSLLAVQLPLAALLLQARRCRQKHRMRAQACAALLQDLQHLSQQLQQAASEEAFLALQAQSETRLLSAALDWYRWRRSGD</sequence>
<keyword evidence="1" id="KW-1133">Transmembrane helix</keyword>
<accession>A0A4R6Z6V7</accession>
<proteinExistence type="predicted"/>
<gene>
    <name evidence="2" type="ORF">DFR29_102171</name>
</gene>
<evidence type="ECO:0000313" key="3">
    <source>
        <dbReference type="Proteomes" id="UP000295293"/>
    </source>
</evidence>
<reference evidence="2 3" key="1">
    <citation type="submission" date="2019-03" db="EMBL/GenBank/DDBJ databases">
        <title>Genomic Encyclopedia of Type Strains, Phase IV (KMG-IV): sequencing the most valuable type-strain genomes for metagenomic binning, comparative biology and taxonomic classification.</title>
        <authorList>
            <person name="Goeker M."/>
        </authorList>
    </citation>
    <scope>NUCLEOTIDE SEQUENCE [LARGE SCALE GENOMIC DNA]</scope>
    <source>
        <strain evidence="2 3">DSM 21667</strain>
    </source>
</reference>
<feature type="transmembrane region" description="Helical" evidence="1">
    <location>
        <begin position="445"/>
        <end position="465"/>
    </location>
</feature>
<organism evidence="2 3">
    <name type="scientific">Tahibacter aquaticus</name>
    <dbReference type="NCBI Taxonomy" id="520092"/>
    <lineage>
        <taxon>Bacteria</taxon>
        <taxon>Pseudomonadati</taxon>
        <taxon>Pseudomonadota</taxon>
        <taxon>Gammaproteobacteria</taxon>
        <taxon>Lysobacterales</taxon>
        <taxon>Rhodanobacteraceae</taxon>
        <taxon>Tahibacter</taxon>
    </lineage>
</organism>
<keyword evidence="3" id="KW-1185">Reference proteome</keyword>
<feature type="transmembrane region" description="Helical" evidence="1">
    <location>
        <begin position="471"/>
        <end position="492"/>
    </location>
</feature>
<name>A0A4R6Z6V7_9GAMM</name>
<protein>
    <submittedName>
        <fullName evidence="2">Uncharacterized protein</fullName>
    </submittedName>
</protein>
<dbReference type="RefSeq" id="WP_133817233.1">
    <property type="nucleotide sequence ID" value="NZ_SNZH01000002.1"/>
</dbReference>
<dbReference type="Proteomes" id="UP000295293">
    <property type="component" value="Unassembled WGS sequence"/>
</dbReference>
<feature type="transmembrane region" description="Helical" evidence="1">
    <location>
        <begin position="295"/>
        <end position="314"/>
    </location>
</feature>
<comment type="caution">
    <text evidence="2">The sequence shown here is derived from an EMBL/GenBank/DDBJ whole genome shotgun (WGS) entry which is preliminary data.</text>
</comment>
<keyword evidence="1" id="KW-0812">Transmembrane</keyword>
<dbReference type="AlphaFoldDB" id="A0A4R6Z6V7"/>
<evidence type="ECO:0000256" key="1">
    <source>
        <dbReference type="SAM" id="Phobius"/>
    </source>
</evidence>